<evidence type="ECO:0000256" key="19">
    <source>
        <dbReference type="RuleBase" id="RU361267"/>
    </source>
</evidence>
<comment type="catalytic activity">
    <reaction evidence="12">
        <text>1-(6Z,9Z,12Z-octadecatrienoyl)-sn-glycero-3-phosphate + (9Z)-octadecenoyl-CoA = (6Z,9Z,12Z)-octadecatrienoyl-2-(9Z)-octadecenoyl-sn-glycero-3-phosphate + CoA</text>
        <dbReference type="Rhea" id="RHEA:37179"/>
        <dbReference type="ChEBI" id="CHEBI:57287"/>
        <dbReference type="ChEBI" id="CHEBI:57387"/>
        <dbReference type="ChEBI" id="CHEBI:74581"/>
        <dbReference type="ChEBI" id="CHEBI:74582"/>
    </reaction>
    <physiologicalReaction direction="left-to-right" evidence="12">
        <dbReference type="Rhea" id="RHEA:37180"/>
    </physiologicalReaction>
</comment>
<keyword evidence="19" id="KW-1208">Phospholipid metabolism</keyword>
<evidence type="ECO:0000256" key="10">
    <source>
        <dbReference type="ARBA" id="ARBA00047525"/>
    </source>
</evidence>
<keyword evidence="19" id="KW-0444">Lipid biosynthesis</keyword>
<reference evidence="23" key="1">
    <citation type="submission" date="2025-08" db="UniProtKB">
        <authorList>
            <consortium name="RefSeq"/>
        </authorList>
    </citation>
    <scope>IDENTIFICATION</scope>
    <source>
        <tissue evidence="23">Blood</tissue>
    </source>
</reference>
<evidence type="ECO:0000256" key="8">
    <source>
        <dbReference type="ARBA" id="ARBA00022679"/>
    </source>
</evidence>
<evidence type="ECO:0000256" key="18">
    <source>
        <dbReference type="ARBA" id="ARBA00049561"/>
    </source>
</evidence>
<dbReference type="RefSeq" id="XP_054850821.1">
    <property type="nucleotide sequence ID" value="XM_054994846.1"/>
</dbReference>
<comment type="catalytic activity">
    <reaction evidence="11">
        <text>1-tetradecanoyl-sn-glycerol 3-phosphate + (9Z)-octadecenoyl-CoA = 1-tetradecanoyl-2-(9Z)-octadecenoyl-sn-glycero-3-phosphate + CoA</text>
        <dbReference type="Rhea" id="RHEA:37187"/>
        <dbReference type="ChEBI" id="CHEBI:57287"/>
        <dbReference type="ChEBI" id="CHEBI:57387"/>
        <dbReference type="ChEBI" id="CHEBI:72683"/>
        <dbReference type="ChEBI" id="CHEBI:74586"/>
    </reaction>
    <physiologicalReaction direction="left-to-right" evidence="11">
        <dbReference type="Rhea" id="RHEA:37188"/>
    </physiologicalReaction>
</comment>
<evidence type="ECO:0000256" key="7">
    <source>
        <dbReference type="ARBA" id="ARBA00008655"/>
    </source>
</evidence>
<comment type="similarity">
    <text evidence="7 19">Belongs to the 1-acyl-sn-glycerol-3-phosphate acyltransferase family.</text>
</comment>
<dbReference type="GO" id="GO:0005783">
    <property type="term" value="C:endoplasmic reticulum"/>
    <property type="evidence" value="ECO:0007669"/>
    <property type="project" value="TreeGrafter"/>
</dbReference>
<comment type="catalytic activity">
    <reaction evidence="3">
        <text>1-(9Z-octadecenoyl)-sn-glycero-3-phosphate + hexadecanoyl-CoA = 1-(9Z)-octadecenoyl-2-hexadecanoyl-sn-glycero-3-phosphate + CoA</text>
        <dbReference type="Rhea" id="RHEA:37143"/>
        <dbReference type="ChEBI" id="CHEBI:57287"/>
        <dbReference type="ChEBI" id="CHEBI:57379"/>
        <dbReference type="ChEBI" id="CHEBI:74544"/>
        <dbReference type="ChEBI" id="CHEBI:74551"/>
    </reaction>
    <physiologicalReaction direction="left-to-right" evidence="3">
        <dbReference type="Rhea" id="RHEA:37144"/>
    </physiologicalReaction>
</comment>
<evidence type="ECO:0000256" key="9">
    <source>
        <dbReference type="ARBA" id="ARBA00023315"/>
    </source>
</evidence>
<dbReference type="PANTHER" id="PTHR10434">
    <property type="entry name" value="1-ACYL-SN-GLYCEROL-3-PHOSPHATE ACYLTRANSFERASE"/>
    <property type="match status" value="1"/>
</dbReference>
<evidence type="ECO:0000256" key="4">
    <source>
        <dbReference type="ARBA" id="ARBA00001783"/>
    </source>
</evidence>
<evidence type="ECO:0000256" key="20">
    <source>
        <dbReference type="SAM" id="Phobius"/>
    </source>
</evidence>
<evidence type="ECO:0000256" key="11">
    <source>
        <dbReference type="ARBA" id="ARBA00047814"/>
    </source>
</evidence>
<evidence type="ECO:0000259" key="21">
    <source>
        <dbReference type="SMART" id="SM00563"/>
    </source>
</evidence>
<dbReference type="GO" id="GO:0003841">
    <property type="term" value="F:1-acylglycerol-3-phosphate O-acyltransferase activity"/>
    <property type="evidence" value="ECO:0007669"/>
    <property type="project" value="UniProtKB-UniRule"/>
</dbReference>
<protein>
    <recommendedName>
        <fullName evidence="19">1-acyl-sn-glycerol-3-phosphate acyltransferase</fullName>
        <ecNumber evidence="19">2.3.1.51</ecNumber>
    </recommendedName>
</protein>
<keyword evidence="20" id="KW-0472">Membrane</keyword>
<comment type="catalytic activity">
    <reaction evidence="16">
        <text>1-(9Z-octadecenoyl)-sn-glycero-3-phosphate + (9Z,12Z)-octadecadienoyl-CoA = 1-(9Z)-octadecenoyl-2-(9Z,12Z)-octadecadienoyl-sn-glycero-3-phosphate + CoA</text>
        <dbReference type="Rhea" id="RHEA:37159"/>
        <dbReference type="ChEBI" id="CHEBI:57287"/>
        <dbReference type="ChEBI" id="CHEBI:57383"/>
        <dbReference type="ChEBI" id="CHEBI:74544"/>
        <dbReference type="ChEBI" id="CHEBI:74563"/>
    </reaction>
    <physiologicalReaction direction="left-to-right" evidence="16">
        <dbReference type="Rhea" id="RHEA:37160"/>
    </physiologicalReaction>
</comment>
<comment type="function">
    <text evidence="5">Converts 1-acyl-sn-glycerol-3-phosphate (lysophosphatidic acid or LPA) into 1,2-diacyl-sn-glycerol-3-phosphate (phosphatidic acid or PA) by incorporating an acyl moiety at the sn-2 position of the glycerol backbone.</text>
</comment>
<evidence type="ECO:0000313" key="23">
    <source>
        <dbReference type="RefSeq" id="XP_054850821.1"/>
    </source>
</evidence>
<evidence type="ECO:0000256" key="13">
    <source>
        <dbReference type="ARBA" id="ARBA00048293"/>
    </source>
</evidence>
<evidence type="ECO:0000256" key="14">
    <source>
        <dbReference type="ARBA" id="ARBA00048956"/>
    </source>
</evidence>
<comment type="catalytic activity">
    <reaction evidence="2">
        <text>a 1-acyl-sn-glycero-3-phosphate + an acyl-CoA = a 1,2-diacyl-sn-glycero-3-phosphate + CoA</text>
        <dbReference type="Rhea" id="RHEA:19709"/>
        <dbReference type="ChEBI" id="CHEBI:57287"/>
        <dbReference type="ChEBI" id="CHEBI:57970"/>
        <dbReference type="ChEBI" id="CHEBI:58342"/>
        <dbReference type="ChEBI" id="CHEBI:58608"/>
        <dbReference type="EC" id="2.3.1.51"/>
    </reaction>
    <physiologicalReaction direction="left-to-right" evidence="2">
        <dbReference type="Rhea" id="RHEA:19710"/>
    </physiologicalReaction>
</comment>
<dbReference type="AlphaFoldDB" id="A0AA97K8D8"/>
<feature type="domain" description="Phospholipid/glycerol acyltransferase" evidence="21">
    <location>
        <begin position="95"/>
        <end position="210"/>
    </location>
</feature>
<feature type="transmembrane region" description="Helical" evidence="20">
    <location>
        <begin position="36"/>
        <end position="56"/>
    </location>
</feature>
<keyword evidence="22" id="KW-1185">Reference proteome</keyword>
<keyword evidence="20" id="KW-1133">Transmembrane helix</keyword>
<comment type="catalytic activity">
    <reaction evidence="1">
        <text>(11Z)-octadecenoyl-CoA + 1-(9Z-octadecenoyl)-sn-glycero-3-phosphate = 1-(9Z)-octadecenoyl-2-(11Z)-octadecenoyl-sn-glycero-3-phosphate + CoA</text>
        <dbReference type="Rhea" id="RHEA:37603"/>
        <dbReference type="ChEBI" id="CHEBI:57287"/>
        <dbReference type="ChEBI" id="CHEBI:74544"/>
        <dbReference type="ChEBI" id="CHEBI:75121"/>
        <dbReference type="ChEBI" id="CHEBI:75122"/>
    </reaction>
    <physiologicalReaction direction="left-to-right" evidence="1">
        <dbReference type="Rhea" id="RHEA:37604"/>
    </physiologicalReaction>
</comment>
<dbReference type="InterPro" id="IPR002123">
    <property type="entry name" value="Plipid/glycerol_acylTrfase"/>
</dbReference>
<comment type="catalytic activity">
    <reaction evidence="10">
        <text>1-hexadecanoyl-sn-glycero-3-phosphate + (9Z)-octadecenoyl-CoA = 1-hexadecanoyl-2-(9Z-octadecenoyl)-sn-glycero-3-phosphate + CoA</text>
        <dbReference type="Rhea" id="RHEA:33187"/>
        <dbReference type="ChEBI" id="CHEBI:57287"/>
        <dbReference type="ChEBI" id="CHEBI:57387"/>
        <dbReference type="ChEBI" id="CHEBI:57518"/>
        <dbReference type="ChEBI" id="CHEBI:64839"/>
    </reaction>
    <physiologicalReaction direction="left-to-right" evidence="10">
        <dbReference type="Rhea" id="RHEA:33188"/>
    </physiologicalReaction>
</comment>
<gene>
    <name evidence="23" type="primary">LOC129340206</name>
</gene>
<name>A0AA97K8D8_EUBMA</name>
<dbReference type="GO" id="GO:0016020">
    <property type="term" value="C:membrane"/>
    <property type="evidence" value="ECO:0007669"/>
    <property type="project" value="InterPro"/>
</dbReference>
<comment type="domain">
    <text evidence="19">The HXXXXD motif is essential for acyltransferase activity and may constitute the binding site for the phosphate moiety of the glycerol-3-phosphate.</text>
</comment>
<comment type="catalytic activity">
    <reaction evidence="13">
        <text>1-(9Z,12Z,15Z)-octadecatrienoyl-sn-glycero-3-phosphate + (9Z)-octadecenoyl-CoA = 1-(9Z,12Z,15Z)-octadecatrienoyl-2-(9Z)-octadecenoyl-sn-glycero-3-phosphate + CoA</text>
        <dbReference type="Rhea" id="RHEA:37139"/>
        <dbReference type="ChEBI" id="CHEBI:57287"/>
        <dbReference type="ChEBI" id="CHEBI:57387"/>
        <dbReference type="ChEBI" id="CHEBI:74549"/>
        <dbReference type="ChEBI" id="CHEBI:74550"/>
    </reaction>
    <physiologicalReaction direction="left-to-right" evidence="13">
        <dbReference type="Rhea" id="RHEA:37140"/>
    </physiologicalReaction>
</comment>
<evidence type="ECO:0000256" key="6">
    <source>
        <dbReference type="ARBA" id="ARBA00004728"/>
    </source>
</evidence>
<dbReference type="GeneID" id="129340206"/>
<dbReference type="SMART" id="SM00563">
    <property type="entry name" value="PlsC"/>
    <property type="match status" value="1"/>
</dbReference>
<dbReference type="KEGG" id="emc:129340206"/>
<comment type="catalytic activity">
    <reaction evidence="4">
        <text>1-(9Z-octadecenoyl)-sn-glycero-3-phosphate + tetradecanoyl-CoA = 1-(9Z)-octadecenoyl-2-tetradecanoyl-sn-glycero-3-phosphate + CoA</text>
        <dbReference type="Rhea" id="RHEA:37171"/>
        <dbReference type="ChEBI" id="CHEBI:57287"/>
        <dbReference type="ChEBI" id="CHEBI:57385"/>
        <dbReference type="ChEBI" id="CHEBI:74544"/>
        <dbReference type="ChEBI" id="CHEBI:74579"/>
    </reaction>
    <physiologicalReaction direction="left-to-right" evidence="4">
        <dbReference type="Rhea" id="RHEA:37172"/>
    </physiologicalReaction>
</comment>
<accession>A0AA97K8D8</accession>
<comment type="pathway">
    <text evidence="6">Phospholipid metabolism; CDP-diacylglycerol biosynthesis; CDP-diacylglycerol from sn-glycerol 3-phosphate: step 2/3.</text>
</comment>
<sequence length="274" mass="32161">MDLFQWSLLLFSILLIGIFLLSQWSTTFNFYCKMAFFFTWCTYWAATMTIFLSPVLRRNPDNMKLLRIFIWPLKHFYGIKIAVQGSENLNMKEPYVIVCNHQTYLDLLGMMEIMPDRCVPVAKKELLQLCLVGWACWLSGMIFINRREKEEAREIFRQAAQTMWHENLRIWVYPEGTRNKAETLLPFKRGAFHLAVQAQAPIVPVVISSYRDFYSAKEKRFTAGTLKIRILPKVETQDLSLEDIPELSDSIRRRMQDTYNEISGEMSKGKDAKQ</sequence>
<evidence type="ECO:0000256" key="12">
    <source>
        <dbReference type="ARBA" id="ARBA00048105"/>
    </source>
</evidence>
<keyword evidence="8 19" id="KW-0808">Transferase</keyword>
<evidence type="ECO:0000256" key="15">
    <source>
        <dbReference type="ARBA" id="ARBA00048973"/>
    </source>
</evidence>
<evidence type="ECO:0000256" key="3">
    <source>
        <dbReference type="ARBA" id="ARBA00000816"/>
    </source>
</evidence>
<proteinExistence type="inferred from homology"/>
<keyword evidence="19" id="KW-0443">Lipid metabolism</keyword>
<dbReference type="NCBIfam" id="TIGR00530">
    <property type="entry name" value="AGP_acyltrn"/>
    <property type="match status" value="1"/>
</dbReference>
<comment type="catalytic activity">
    <reaction evidence="14">
        <text>heptadecanoyl-CoA + 1-(9Z-octadecenoyl)-sn-glycero-3-phosphate = 1-(9Z)-octadecenoyl-2-heptadecanoyl-sn-glycero-3-phosphate + CoA</text>
        <dbReference type="Rhea" id="RHEA:37155"/>
        <dbReference type="ChEBI" id="CHEBI:57287"/>
        <dbReference type="ChEBI" id="CHEBI:74307"/>
        <dbReference type="ChEBI" id="CHEBI:74544"/>
        <dbReference type="ChEBI" id="CHEBI:74558"/>
    </reaction>
    <physiologicalReaction direction="left-to-right" evidence="14">
        <dbReference type="Rhea" id="RHEA:37156"/>
    </physiologicalReaction>
</comment>
<dbReference type="GO" id="GO:0006654">
    <property type="term" value="P:phosphatidic acid biosynthetic process"/>
    <property type="evidence" value="ECO:0007669"/>
    <property type="project" value="TreeGrafter"/>
</dbReference>
<dbReference type="CDD" id="cd07989">
    <property type="entry name" value="LPLAT_AGPAT-like"/>
    <property type="match status" value="1"/>
</dbReference>
<comment type="catalytic activity">
    <reaction evidence="15">
        <text>pentadecanoyl-CoA + 1-(9Z-octadecenoyl)-sn-glycero-3-phosphate = 1-(9Z)-octadecenoyl-2-pentadecanoyl-sn-glycero-3-phosphate + CoA</text>
        <dbReference type="Rhea" id="RHEA:37175"/>
        <dbReference type="ChEBI" id="CHEBI:57287"/>
        <dbReference type="ChEBI" id="CHEBI:74309"/>
        <dbReference type="ChEBI" id="CHEBI:74544"/>
        <dbReference type="ChEBI" id="CHEBI:74578"/>
    </reaction>
    <physiologicalReaction direction="left-to-right" evidence="15">
        <dbReference type="Rhea" id="RHEA:37176"/>
    </physiologicalReaction>
</comment>
<dbReference type="EC" id="2.3.1.51" evidence="19"/>
<keyword evidence="9 19" id="KW-0012">Acyltransferase</keyword>
<evidence type="ECO:0000256" key="1">
    <source>
        <dbReference type="ARBA" id="ARBA00000091"/>
    </source>
</evidence>
<comment type="catalytic activity">
    <reaction evidence="17">
        <text>1-eicosanoyl-sn-glycero-3-phosphate + (9Z)-octadecenoyl-CoA = 1-eicosanoyl-2-(9Z)-octadecenoyl-sn-glycero-3-phosphate + CoA</text>
        <dbReference type="Rhea" id="RHEA:37183"/>
        <dbReference type="ChEBI" id="CHEBI:57287"/>
        <dbReference type="ChEBI" id="CHEBI:57387"/>
        <dbReference type="ChEBI" id="CHEBI:74583"/>
        <dbReference type="ChEBI" id="CHEBI:74584"/>
    </reaction>
    <physiologicalReaction direction="left-to-right" evidence="17">
        <dbReference type="Rhea" id="RHEA:37184"/>
    </physiologicalReaction>
</comment>
<dbReference type="InterPro" id="IPR004552">
    <property type="entry name" value="AGP_acyltrans"/>
</dbReference>
<evidence type="ECO:0000256" key="2">
    <source>
        <dbReference type="ARBA" id="ARBA00000300"/>
    </source>
</evidence>
<feature type="transmembrane region" description="Helical" evidence="20">
    <location>
        <begin position="6"/>
        <end position="24"/>
    </location>
</feature>
<organism evidence="22 23">
    <name type="scientific">Eublepharis macularius</name>
    <name type="common">Leopard gecko</name>
    <name type="synonym">Cyrtodactylus macularius</name>
    <dbReference type="NCBI Taxonomy" id="481883"/>
    <lineage>
        <taxon>Eukaryota</taxon>
        <taxon>Metazoa</taxon>
        <taxon>Chordata</taxon>
        <taxon>Craniata</taxon>
        <taxon>Vertebrata</taxon>
        <taxon>Euteleostomi</taxon>
        <taxon>Lepidosauria</taxon>
        <taxon>Squamata</taxon>
        <taxon>Bifurcata</taxon>
        <taxon>Gekkota</taxon>
        <taxon>Eublepharidae</taxon>
        <taxon>Eublepharinae</taxon>
        <taxon>Eublepharis</taxon>
    </lineage>
</organism>
<keyword evidence="19" id="KW-0594">Phospholipid biosynthesis</keyword>
<dbReference type="Proteomes" id="UP001190640">
    <property type="component" value="Chromosome 12"/>
</dbReference>
<dbReference type="SUPFAM" id="SSF69593">
    <property type="entry name" value="Glycerol-3-phosphate (1)-acyltransferase"/>
    <property type="match status" value="1"/>
</dbReference>
<evidence type="ECO:0000313" key="22">
    <source>
        <dbReference type="Proteomes" id="UP001190640"/>
    </source>
</evidence>
<dbReference type="Pfam" id="PF01553">
    <property type="entry name" value="Acyltransferase"/>
    <property type="match status" value="1"/>
</dbReference>
<keyword evidence="20" id="KW-0812">Transmembrane</keyword>
<evidence type="ECO:0000256" key="16">
    <source>
        <dbReference type="ARBA" id="ARBA00049345"/>
    </source>
</evidence>
<comment type="catalytic activity">
    <reaction evidence="18">
        <text>1-(9Z-octadecenoyl)-sn-glycero-3-phosphate + (9Z)-octadecenoyl-CoA = 1,2-di-(9Z-octadecenoyl)-sn-glycero-3-phosphate + CoA</text>
        <dbReference type="Rhea" id="RHEA:37131"/>
        <dbReference type="ChEBI" id="CHEBI:57287"/>
        <dbReference type="ChEBI" id="CHEBI:57387"/>
        <dbReference type="ChEBI" id="CHEBI:74544"/>
        <dbReference type="ChEBI" id="CHEBI:74546"/>
    </reaction>
    <physiologicalReaction direction="left-to-right" evidence="18">
        <dbReference type="Rhea" id="RHEA:37132"/>
    </physiologicalReaction>
</comment>
<dbReference type="PANTHER" id="PTHR10434:SF65">
    <property type="entry name" value="1-ACYL-SN-GLYCEROL-3-PHOSPHATE ACYLTRANSFERASE ALPHA"/>
    <property type="match status" value="1"/>
</dbReference>
<evidence type="ECO:0000256" key="5">
    <source>
        <dbReference type="ARBA" id="ARBA00004086"/>
    </source>
</evidence>
<evidence type="ECO:0000256" key="17">
    <source>
        <dbReference type="ARBA" id="ARBA00049491"/>
    </source>
</evidence>